<evidence type="ECO:0000313" key="3">
    <source>
        <dbReference type="Proteomes" id="UP000275772"/>
    </source>
</evidence>
<sequence>MGCVFAFLSTIMQHLVLINLNSSDSLYRAYHYPNPQFPELSAETEIYHFRPIKMGLRALTAIYCSPTITGHDLLEKIGSGHVDVTAPAELTLQNIPEAEESCLAKVRPLLSEISISQLLKIPGSFEQCTSKVIASLAFNGIFQIYGSYKCFAPRAKYTRLIVKADIALKMENLFSDDDVVFSTIQNHHVRALLWYQGHLHIFERRRDTHRIWVPITTIGSESTNGRLIADFVRRKFFITMMKTKNAGDYKIINSSLTLPEEKQDLSVALELLVKYYDTDDHFLDDEIRYLILKGQLCKEIPQP</sequence>
<dbReference type="Proteomes" id="UP000275772">
    <property type="component" value="Unassembled WGS sequence"/>
</dbReference>
<evidence type="ECO:0000256" key="1">
    <source>
        <dbReference type="SAM" id="SignalP"/>
    </source>
</evidence>
<dbReference type="EMBL" id="UNSH01000086">
    <property type="protein sequence ID" value="SZF06013.1"/>
    <property type="molecule type" value="Genomic_DNA"/>
</dbReference>
<name>A0A383V076_BLUHO</name>
<accession>A0A383V076</accession>
<evidence type="ECO:0000313" key="2">
    <source>
        <dbReference type="EMBL" id="SZF06013.1"/>
    </source>
</evidence>
<reference evidence="2 3" key="1">
    <citation type="submission" date="2017-11" db="EMBL/GenBank/DDBJ databases">
        <authorList>
            <person name="Kracher B."/>
        </authorList>
    </citation>
    <scope>NUCLEOTIDE SEQUENCE [LARGE SCALE GENOMIC DNA]</scope>
    <source>
        <strain evidence="2 3">RACE1</strain>
    </source>
</reference>
<feature type="chain" id="PRO_5016772696" evidence="1">
    <location>
        <begin position="19"/>
        <end position="303"/>
    </location>
</feature>
<gene>
    <name evidence="2" type="ORF">BLGHR1_16816</name>
</gene>
<organism evidence="2 3">
    <name type="scientific">Blumeria hordei</name>
    <name type="common">Barley powdery mildew</name>
    <name type="synonym">Blumeria graminis f. sp. hordei</name>
    <dbReference type="NCBI Taxonomy" id="2867405"/>
    <lineage>
        <taxon>Eukaryota</taxon>
        <taxon>Fungi</taxon>
        <taxon>Dikarya</taxon>
        <taxon>Ascomycota</taxon>
        <taxon>Pezizomycotina</taxon>
        <taxon>Leotiomycetes</taxon>
        <taxon>Erysiphales</taxon>
        <taxon>Erysiphaceae</taxon>
        <taxon>Blumeria</taxon>
    </lineage>
</organism>
<dbReference type="VEuPathDB" id="FungiDB:BLGHR1_16816"/>
<proteinExistence type="predicted"/>
<protein>
    <submittedName>
        <fullName evidence="2">Uncharacterized protein</fullName>
    </submittedName>
</protein>
<keyword evidence="1" id="KW-0732">Signal</keyword>
<feature type="signal peptide" evidence="1">
    <location>
        <begin position="1"/>
        <end position="18"/>
    </location>
</feature>
<dbReference type="AlphaFoldDB" id="A0A383V076"/>